<feature type="transmembrane region" description="Helical" evidence="1">
    <location>
        <begin position="134"/>
        <end position="156"/>
    </location>
</feature>
<keyword evidence="1" id="KW-1133">Transmembrane helix</keyword>
<reference evidence="2" key="1">
    <citation type="journal article" date="2021" name="Open Biol.">
        <title>Shared evolutionary footprints suggest mitochondrial oxidative damage underlies multiple complex I losses in fungi.</title>
        <authorList>
            <person name="Schikora-Tamarit M.A."/>
            <person name="Marcet-Houben M."/>
            <person name="Nosek J."/>
            <person name="Gabaldon T."/>
        </authorList>
    </citation>
    <scope>NUCLEOTIDE SEQUENCE</scope>
    <source>
        <strain evidence="2">NCAIM Y.01608</strain>
    </source>
</reference>
<reference evidence="2" key="2">
    <citation type="submission" date="2021-01" db="EMBL/GenBank/DDBJ databases">
        <authorList>
            <person name="Schikora-Tamarit M.A."/>
        </authorList>
    </citation>
    <scope>NUCLEOTIDE SEQUENCE</scope>
    <source>
        <strain evidence="2">NCAIM Y.01608</strain>
    </source>
</reference>
<dbReference type="Proteomes" id="UP000788993">
    <property type="component" value="Unassembled WGS sequence"/>
</dbReference>
<evidence type="ECO:0000313" key="3">
    <source>
        <dbReference type="Proteomes" id="UP000788993"/>
    </source>
</evidence>
<keyword evidence="1" id="KW-0812">Transmembrane</keyword>
<feature type="transmembrane region" description="Helical" evidence="1">
    <location>
        <begin position="162"/>
        <end position="185"/>
    </location>
</feature>
<keyword evidence="1" id="KW-0472">Membrane</keyword>
<sequence length="195" mass="20955">MSSIRHQQQGVHKEVQFLEFFDVLVEEAFLEADFLVVVPFLAALWGLATFDAVVTFMFVFVDFAGRLFLAEDLGLAEALALPDSVELAFLDAFGVLTLLANFDDLLAFEVALAEDPAVFSGTDFFPAVFFGETLLGAAFLMDVLVAGFVTLVTAFVVDLEDVLVACFLSAAFVTSFLAATLISLIGPAGPFGCLK</sequence>
<feature type="transmembrane region" description="Helical" evidence="1">
    <location>
        <begin position="34"/>
        <end position="61"/>
    </location>
</feature>
<proteinExistence type="predicted"/>
<keyword evidence="3" id="KW-1185">Reference proteome</keyword>
<organism evidence="2 3">
    <name type="scientific">Ogataea polymorpha</name>
    <dbReference type="NCBI Taxonomy" id="460523"/>
    <lineage>
        <taxon>Eukaryota</taxon>
        <taxon>Fungi</taxon>
        <taxon>Dikarya</taxon>
        <taxon>Ascomycota</taxon>
        <taxon>Saccharomycotina</taxon>
        <taxon>Pichiomycetes</taxon>
        <taxon>Pichiales</taxon>
        <taxon>Pichiaceae</taxon>
        <taxon>Ogataea</taxon>
    </lineage>
</organism>
<evidence type="ECO:0000313" key="2">
    <source>
        <dbReference type="EMBL" id="KAH3661003.1"/>
    </source>
</evidence>
<dbReference type="EMBL" id="JAEUBD010001468">
    <property type="protein sequence ID" value="KAH3661003.1"/>
    <property type="molecule type" value="Genomic_DNA"/>
</dbReference>
<accession>A0A9P8NW75</accession>
<protein>
    <submittedName>
        <fullName evidence="2">Uncharacterized protein</fullName>
    </submittedName>
</protein>
<name>A0A9P8NW75_9ASCO</name>
<evidence type="ECO:0000256" key="1">
    <source>
        <dbReference type="SAM" id="Phobius"/>
    </source>
</evidence>
<comment type="caution">
    <text evidence="2">The sequence shown here is derived from an EMBL/GenBank/DDBJ whole genome shotgun (WGS) entry which is preliminary data.</text>
</comment>
<dbReference type="AlphaFoldDB" id="A0A9P8NW75"/>
<gene>
    <name evidence="2" type="ORF">OGATHE_005335</name>
</gene>